<accession>A0AAP2CIX7</accession>
<dbReference type="PANTHER" id="PTHR43393">
    <property type="entry name" value="CYTOKININ RIBOSIDE 5'-MONOPHOSPHATE PHOSPHORIBOHYDROLASE"/>
    <property type="match status" value="1"/>
</dbReference>
<comment type="caution">
    <text evidence="3">The sequence shown here is derived from an EMBL/GenBank/DDBJ whole genome shotgun (WGS) entry which is preliminary data.</text>
</comment>
<comment type="catalytic activity">
    <reaction evidence="1">
        <text>AMP + H2O = D-ribose 5-phosphate + adenine</text>
        <dbReference type="Rhea" id="RHEA:20129"/>
        <dbReference type="ChEBI" id="CHEBI:15377"/>
        <dbReference type="ChEBI" id="CHEBI:16708"/>
        <dbReference type="ChEBI" id="CHEBI:78346"/>
        <dbReference type="ChEBI" id="CHEBI:456215"/>
        <dbReference type="EC" id="3.2.2.4"/>
    </reaction>
</comment>
<reference evidence="3 4" key="1">
    <citation type="submission" date="2021-05" db="EMBL/GenBank/DDBJ databases">
        <authorList>
            <person name="Zhang Z.D."/>
            <person name="Osman G."/>
        </authorList>
    </citation>
    <scope>NUCLEOTIDE SEQUENCE [LARGE SCALE GENOMIC DNA]</scope>
    <source>
        <strain evidence="3 4">KCTC 32217</strain>
    </source>
</reference>
<dbReference type="Pfam" id="PF03641">
    <property type="entry name" value="Lysine_decarbox"/>
    <property type="match status" value="1"/>
</dbReference>
<name>A0AAP2CIX7_9BACT</name>
<dbReference type="AlphaFoldDB" id="A0AAP2CIX7"/>
<dbReference type="GO" id="GO:0005829">
    <property type="term" value="C:cytosol"/>
    <property type="evidence" value="ECO:0007669"/>
    <property type="project" value="TreeGrafter"/>
</dbReference>
<dbReference type="InterPro" id="IPR031100">
    <property type="entry name" value="LOG_fam"/>
</dbReference>
<dbReference type="PANTHER" id="PTHR43393:SF2">
    <property type="entry name" value="CYTOKININ RIBOSIDE 5'-MONOPHOSPHATE PHOSPHORIBOHYDROLASE"/>
    <property type="match status" value="1"/>
</dbReference>
<sequence>MMKKSKEEFTPLAHPDERAFLAGPQTRFKDFKFAVKVMREFIKGFRTLHFVGPCITVFGSARFEEKDEYYQLGVKVGKRLSKLGFTVMTGGGPGIMEAANRGAKEFGGRSVGCNIVLPHEQHPNPYLDRYMNFNFFFVRKVLLSKYSYGFVVLPGGFGTLDEFFEALTLIQTRVMRSFPVVLMCSDFHREIYEHIKYMADYGTIDKEDLKLFLLTDSVDDMEDHIHHYAVKGYNLKPRSATKPFAWLGER</sequence>
<evidence type="ECO:0000256" key="2">
    <source>
        <dbReference type="RuleBase" id="RU363015"/>
    </source>
</evidence>
<dbReference type="InterPro" id="IPR005269">
    <property type="entry name" value="LOG"/>
</dbReference>
<keyword evidence="2" id="KW-0378">Hydrolase</keyword>
<dbReference type="NCBIfam" id="TIGR00730">
    <property type="entry name" value="Rossman fold protein, TIGR00730 family"/>
    <property type="match status" value="1"/>
</dbReference>
<comment type="similarity">
    <text evidence="2">Belongs to the LOG family.</text>
</comment>
<evidence type="ECO:0000313" key="4">
    <source>
        <dbReference type="Proteomes" id="UP001319104"/>
    </source>
</evidence>
<dbReference type="Proteomes" id="UP001319104">
    <property type="component" value="Unassembled WGS sequence"/>
</dbReference>
<dbReference type="EMBL" id="JAHCMY010000005">
    <property type="protein sequence ID" value="MBS9524534.1"/>
    <property type="molecule type" value="Genomic_DNA"/>
</dbReference>
<dbReference type="InterPro" id="IPR052341">
    <property type="entry name" value="LOG_family_nucleotidases"/>
</dbReference>
<proteinExistence type="inferred from homology"/>
<dbReference type="EC" id="3.2.2.n1" evidence="2"/>
<dbReference type="SUPFAM" id="SSF102405">
    <property type="entry name" value="MCP/YpsA-like"/>
    <property type="match status" value="1"/>
</dbReference>
<dbReference type="GO" id="GO:0008714">
    <property type="term" value="F:AMP nucleosidase activity"/>
    <property type="evidence" value="ECO:0007669"/>
    <property type="project" value="UniProtKB-EC"/>
</dbReference>
<keyword evidence="2" id="KW-0203">Cytokinin biosynthesis</keyword>
<evidence type="ECO:0000256" key="1">
    <source>
        <dbReference type="ARBA" id="ARBA00000274"/>
    </source>
</evidence>
<keyword evidence="4" id="KW-1185">Reference proteome</keyword>
<organism evidence="3 4">
    <name type="scientific">Litoribacter ruber</name>
    <dbReference type="NCBI Taxonomy" id="702568"/>
    <lineage>
        <taxon>Bacteria</taxon>
        <taxon>Pseudomonadati</taxon>
        <taxon>Bacteroidota</taxon>
        <taxon>Cytophagia</taxon>
        <taxon>Cytophagales</taxon>
        <taxon>Cyclobacteriaceae</taxon>
        <taxon>Litoribacter</taxon>
    </lineage>
</organism>
<protein>
    <recommendedName>
        <fullName evidence="2">Cytokinin riboside 5'-monophosphate phosphoribohydrolase</fullName>
        <ecNumber evidence="2">3.2.2.n1</ecNumber>
    </recommendedName>
</protein>
<dbReference type="RefSeq" id="WP_213945389.1">
    <property type="nucleotide sequence ID" value="NZ_JAHCMY010000005.1"/>
</dbReference>
<dbReference type="Gene3D" id="3.40.50.450">
    <property type="match status" value="1"/>
</dbReference>
<gene>
    <name evidence="3" type="ORF">KI659_10955</name>
</gene>
<dbReference type="GO" id="GO:0009691">
    <property type="term" value="P:cytokinin biosynthetic process"/>
    <property type="evidence" value="ECO:0007669"/>
    <property type="project" value="UniProtKB-UniRule"/>
</dbReference>
<evidence type="ECO:0000313" key="3">
    <source>
        <dbReference type="EMBL" id="MBS9524534.1"/>
    </source>
</evidence>